<keyword evidence="2" id="KW-1185">Reference proteome</keyword>
<reference evidence="1 2" key="1">
    <citation type="submission" date="2020-03" db="EMBL/GenBank/DDBJ databases">
        <title>Sequencing the genomes of 1000 actinobacteria strains.</title>
        <authorList>
            <person name="Klenk H.-P."/>
        </authorList>
    </citation>
    <scope>NUCLEOTIDE SEQUENCE [LARGE SCALE GENOMIC DNA]</scope>
    <source>
        <strain evidence="1 2">DSM 45668</strain>
    </source>
</reference>
<dbReference type="EMBL" id="JAANOU010000001">
    <property type="protein sequence ID" value="NIH82718.1"/>
    <property type="molecule type" value="Genomic_DNA"/>
</dbReference>
<dbReference type="Proteomes" id="UP000754495">
    <property type="component" value="Unassembled WGS sequence"/>
</dbReference>
<evidence type="ECO:0000313" key="2">
    <source>
        <dbReference type="Proteomes" id="UP000754495"/>
    </source>
</evidence>
<evidence type="ECO:0000313" key="1">
    <source>
        <dbReference type="EMBL" id="NIH82718.1"/>
    </source>
</evidence>
<protein>
    <submittedName>
        <fullName evidence="1">Uncharacterized protein</fullName>
    </submittedName>
</protein>
<name>A0ABX0T0G5_9PSEU</name>
<accession>A0ABX0T0G5</accession>
<sequence length="78" mass="8521">MPWRQVAGLSWAELARGVTARLRAVPGGALDRRVLPSGRPAADLTLGLGVAEEVLELLELLELAKLFRIQLRLSGIHR</sequence>
<gene>
    <name evidence="1" type="ORF">FHX46_005248</name>
</gene>
<proteinExistence type="predicted"/>
<organism evidence="1 2">
    <name type="scientific">Amycolatopsis viridis</name>
    <dbReference type="NCBI Taxonomy" id="185678"/>
    <lineage>
        <taxon>Bacteria</taxon>
        <taxon>Bacillati</taxon>
        <taxon>Actinomycetota</taxon>
        <taxon>Actinomycetes</taxon>
        <taxon>Pseudonocardiales</taxon>
        <taxon>Pseudonocardiaceae</taxon>
        <taxon>Amycolatopsis</taxon>
    </lineage>
</organism>
<dbReference type="RefSeq" id="WP_243871341.1">
    <property type="nucleotide sequence ID" value="NZ_JAANOU010000001.1"/>
</dbReference>
<comment type="caution">
    <text evidence="1">The sequence shown here is derived from an EMBL/GenBank/DDBJ whole genome shotgun (WGS) entry which is preliminary data.</text>
</comment>